<evidence type="ECO:0000313" key="2">
    <source>
        <dbReference type="EMBL" id="CAL8126618.1"/>
    </source>
</evidence>
<keyword evidence="3" id="KW-1185">Reference proteome</keyword>
<evidence type="ECO:0000313" key="3">
    <source>
        <dbReference type="Proteomes" id="UP001642540"/>
    </source>
</evidence>
<dbReference type="PRINTS" id="PR00180">
    <property type="entry name" value="CRETINALDHBP"/>
</dbReference>
<dbReference type="InterPro" id="IPR001251">
    <property type="entry name" value="CRAL-TRIO_dom"/>
</dbReference>
<organism evidence="2 3">
    <name type="scientific">Orchesella dallaii</name>
    <dbReference type="NCBI Taxonomy" id="48710"/>
    <lineage>
        <taxon>Eukaryota</taxon>
        <taxon>Metazoa</taxon>
        <taxon>Ecdysozoa</taxon>
        <taxon>Arthropoda</taxon>
        <taxon>Hexapoda</taxon>
        <taxon>Collembola</taxon>
        <taxon>Entomobryomorpha</taxon>
        <taxon>Entomobryoidea</taxon>
        <taxon>Orchesellidae</taxon>
        <taxon>Orchesellinae</taxon>
        <taxon>Orchesella</taxon>
    </lineage>
</organism>
<dbReference type="Pfam" id="PF00650">
    <property type="entry name" value="CRAL_TRIO"/>
    <property type="match status" value="1"/>
</dbReference>
<reference evidence="2 3" key="1">
    <citation type="submission" date="2024-08" db="EMBL/GenBank/DDBJ databases">
        <authorList>
            <person name="Cucini C."/>
            <person name="Frati F."/>
        </authorList>
    </citation>
    <scope>NUCLEOTIDE SEQUENCE [LARGE SCALE GENOMIC DNA]</scope>
</reference>
<proteinExistence type="predicted"/>
<dbReference type="InterPro" id="IPR036865">
    <property type="entry name" value="CRAL-TRIO_dom_sf"/>
</dbReference>
<dbReference type="Gene3D" id="3.40.525.10">
    <property type="entry name" value="CRAL-TRIO lipid binding domain"/>
    <property type="match status" value="1"/>
</dbReference>
<sequence length="266" mass="30861">MLILGDPKTEEGVRELRKLAKENEDIRGCGLDLSDEFLSSFIRGKNGEVNKALQTLEHYVSVRKGKYNDFFRHLYPSRCQYFKELPTFQAFFKRRDEEGHVVGFFKLSEIDFNVVDIEDVFAGFVLAAEELLTVEDLTKNGLIAIIDCRGIGLQHVKTFTPSRIQFLFNICVGTYPIKYKGFHVLYDSFIFDPLLKVFKMLAPKKIRERIFLHGKDDTSLQKSIPPSMLPDWLGGELTPEECYDNELVEHIYSQEDHFRKIATKWC</sequence>
<dbReference type="EMBL" id="CAXLJM020000072">
    <property type="protein sequence ID" value="CAL8126618.1"/>
    <property type="molecule type" value="Genomic_DNA"/>
</dbReference>
<accession>A0ABP1RE01</accession>
<dbReference type="PROSITE" id="PS50191">
    <property type="entry name" value="CRAL_TRIO"/>
    <property type="match status" value="1"/>
</dbReference>
<feature type="domain" description="CRAL-TRIO" evidence="1">
    <location>
        <begin position="89"/>
        <end position="241"/>
    </location>
</feature>
<dbReference type="InterPro" id="IPR036273">
    <property type="entry name" value="CRAL/TRIO_N_dom_sf"/>
</dbReference>
<dbReference type="PANTHER" id="PTHR10174">
    <property type="entry name" value="ALPHA-TOCOPHEROL TRANSFER PROTEIN-RELATED"/>
    <property type="match status" value="1"/>
</dbReference>
<dbReference type="PANTHER" id="PTHR10174:SF130">
    <property type="entry name" value="ALPHA-TOCOPHEROL TRANSFER PROTEIN-LIKE"/>
    <property type="match status" value="1"/>
</dbReference>
<name>A0ABP1RE01_9HEXA</name>
<dbReference type="SUPFAM" id="SSF52087">
    <property type="entry name" value="CRAL/TRIO domain"/>
    <property type="match status" value="1"/>
</dbReference>
<dbReference type="SUPFAM" id="SSF46938">
    <property type="entry name" value="CRAL/TRIO N-terminal domain"/>
    <property type="match status" value="1"/>
</dbReference>
<dbReference type="SMART" id="SM00516">
    <property type="entry name" value="SEC14"/>
    <property type="match status" value="1"/>
</dbReference>
<comment type="caution">
    <text evidence="2">The sequence shown here is derived from an EMBL/GenBank/DDBJ whole genome shotgun (WGS) entry which is preliminary data.</text>
</comment>
<dbReference type="Gene3D" id="1.20.5.1200">
    <property type="entry name" value="Alpha-tocopherol transfer"/>
    <property type="match status" value="1"/>
</dbReference>
<gene>
    <name evidence="2" type="ORF">ODALV1_LOCUS21480</name>
</gene>
<dbReference type="Gene3D" id="1.10.8.20">
    <property type="entry name" value="N-terminal domain of phosphatidylinositol transfer protein sec14p"/>
    <property type="match status" value="1"/>
</dbReference>
<protein>
    <recommendedName>
        <fullName evidence="1">CRAL-TRIO domain-containing protein</fullName>
    </recommendedName>
</protein>
<dbReference type="Proteomes" id="UP001642540">
    <property type="component" value="Unassembled WGS sequence"/>
</dbReference>
<dbReference type="CDD" id="cd00170">
    <property type="entry name" value="SEC14"/>
    <property type="match status" value="1"/>
</dbReference>
<evidence type="ECO:0000259" key="1">
    <source>
        <dbReference type="PROSITE" id="PS50191"/>
    </source>
</evidence>